<keyword evidence="5" id="KW-0227">DNA damage</keyword>
<feature type="non-terminal residue" evidence="9">
    <location>
        <position position="1"/>
    </location>
</feature>
<dbReference type="PANTHER" id="PTHR11059:SF0">
    <property type="entry name" value="DNA REPAIR PROTEIN RECN"/>
    <property type="match status" value="1"/>
</dbReference>
<keyword evidence="6" id="KW-0067">ATP-binding</keyword>
<evidence type="ECO:0000256" key="8">
    <source>
        <dbReference type="ARBA" id="ARBA00033408"/>
    </source>
</evidence>
<dbReference type="GO" id="GO:0009432">
    <property type="term" value="P:SOS response"/>
    <property type="evidence" value="ECO:0007669"/>
    <property type="project" value="TreeGrafter"/>
</dbReference>
<dbReference type="SUPFAM" id="SSF52540">
    <property type="entry name" value="P-loop containing nucleoside triphosphate hydrolases"/>
    <property type="match status" value="1"/>
</dbReference>
<evidence type="ECO:0000256" key="6">
    <source>
        <dbReference type="ARBA" id="ARBA00022840"/>
    </source>
</evidence>
<keyword evidence="4" id="KW-0547">Nucleotide-binding</keyword>
<evidence type="ECO:0000256" key="4">
    <source>
        <dbReference type="ARBA" id="ARBA00022741"/>
    </source>
</evidence>
<dbReference type="Gene3D" id="3.40.50.300">
    <property type="entry name" value="P-loop containing nucleotide triphosphate hydrolases"/>
    <property type="match status" value="1"/>
</dbReference>
<evidence type="ECO:0000256" key="3">
    <source>
        <dbReference type="ARBA" id="ARBA00021315"/>
    </source>
</evidence>
<comment type="function">
    <text evidence="1">May be involved in recombinational repair of damaged DNA.</text>
</comment>
<comment type="caution">
    <text evidence="9">The sequence shown here is derived from an EMBL/GenBank/DDBJ whole genome shotgun (WGS) entry which is preliminary data.</text>
</comment>
<evidence type="ECO:0000313" key="10">
    <source>
        <dbReference type="Proteomes" id="UP000645612"/>
    </source>
</evidence>
<protein>
    <recommendedName>
        <fullName evidence="3">DNA repair protein RecN</fullName>
    </recommendedName>
    <alternativeName>
        <fullName evidence="8">Recombination protein N</fullName>
    </alternativeName>
</protein>
<comment type="similarity">
    <text evidence="2">Belongs to the RecN family.</text>
</comment>
<dbReference type="GO" id="GO:0043590">
    <property type="term" value="C:bacterial nucleoid"/>
    <property type="evidence" value="ECO:0007669"/>
    <property type="project" value="TreeGrafter"/>
</dbReference>
<proteinExistence type="inferred from homology"/>
<dbReference type="InterPro" id="IPR027417">
    <property type="entry name" value="P-loop_NTPase"/>
</dbReference>
<dbReference type="EMBL" id="JAEDXG010000438">
    <property type="protein sequence ID" value="MBH9703016.1"/>
    <property type="molecule type" value="Genomic_DNA"/>
</dbReference>
<feature type="non-terminal residue" evidence="9">
    <location>
        <position position="83"/>
    </location>
</feature>
<dbReference type="GO" id="GO:0005524">
    <property type="term" value="F:ATP binding"/>
    <property type="evidence" value="ECO:0007669"/>
    <property type="project" value="UniProtKB-KW"/>
</dbReference>
<dbReference type="AlphaFoldDB" id="A0A8I1DT58"/>
<dbReference type="InterPro" id="IPR004604">
    <property type="entry name" value="DNA_recomb/repair_RecN"/>
</dbReference>
<evidence type="ECO:0000256" key="7">
    <source>
        <dbReference type="ARBA" id="ARBA00023204"/>
    </source>
</evidence>
<evidence type="ECO:0000313" key="9">
    <source>
        <dbReference type="EMBL" id="MBH9703016.1"/>
    </source>
</evidence>
<dbReference type="PANTHER" id="PTHR11059">
    <property type="entry name" value="DNA REPAIR PROTEIN RECN"/>
    <property type="match status" value="1"/>
</dbReference>
<organism evidence="9 10">
    <name type="scientific">Burkholderia cepacia</name>
    <name type="common">Pseudomonas cepacia</name>
    <dbReference type="NCBI Taxonomy" id="292"/>
    <lineage>
        <taxon>Bacteria</taxon>
        <taxon>Pseudomonadati</taxon>
        <taxon>Pseudomonadota</taxon>
        <taxon>Betaproteobacteria</taxon>
        <taxon>Burkholderiales</taxon>
        <taxon>Burkholderiaceae</taxon>
        <taxon>Burkholderia</taxon>
        <taxon>Burkholderia cepacia complex</taxon>
    </lineage>
</organism>
<dbReference type="GO" id="GO:0006310">
    <property type="term" value="P:DNA recombination"/>
    <property type="evidence" value="ECO:0007669"/>
    <property type="project" value="InterPro"/>
</dbReference>
<gene>
    <name evidence="9" type="ORF">JAO13_42120</name>
</gene>
<dbReference type="Proteomes" id="UP000645612">
    <property type="component" value="Unassembled WGS sequence"/>
</dbReference>
<accession>A0A8I1DT58</accession>
<sequence length="83" mass="9074">LAEREIDADEELSLRRVIDAQGRSRAYINGTPATVAQLRELGDSLVDIHGQHAHQSLMRPEAQRDLLDAHGGHGDLRQAVGQA</sequence>
<dbReference type="GO" id="GO:0006281">
    <property type="term" value="P:DNA repair"/>
    <property type="evidence" value="ECO:0007669"/>
    <property type="project" value="UniProtKB-KW"/>
</dbReference>
<evidence type="ECO:0000256" key="1">
    <source>
        <dbReference type="ARBA" id="ARBA00003618"/>
    </source>
</evidence>
<reference evidence="9" key="1">
    <citation type="submission" date="2020-12" db="EMBL/GenBank/DDBJ databases">
        <title>Burkholderia cepacia complex in Mexico.</title>
        <authorList>
            <person name="Estrada P."/>
        </authorList>
    </citation>
    <scope>NUCLEOTIDE SEQUENCE</scope>
    <source>
        <strain evidence="9">871</strain>
    </source>
</reference>
<evidence type="ECO:0000256" key="2">
    <source>
        <dbReference type="ARBA" id="ARBA00009441"/>
    </source>
</evidence>
<name>A0A8I1DT58_BURCE</name>
<evidence type="ECO:0000256" key="5">
    <source>
        <dbReference type="ARBA" id="ARBA00022763"/>
    </source>
</evidence>
<keyword evidence="7" id="KW-0234">DNA repair</keyword>